<dbReference type="OrthoDB" id="1057178at2759"/>
<keyword evidence="2" id="KW-0217">Developmental protein</keyword>
<keyword evidence="3" id="KW-1003">Cell membrane</keyword>
<evidence type="ECO:0000256" key="2">
    <source>
        <dbReference type="ARBA" id="ARBA00022473"/>
    </source>
</evidence>
<dbReference type="PANTHER" id="PTHR33102">
    <property type="entry name" value="DVL19-RELATED-RELATED"/>
    <property type="match status" value="1"/>
</dbReference>
<sequence>MREGGKAKGEFTSPPQPSYPENLDVEPGNRTEKQQKLTRASSSETQKGTRDCSGLKIKGGSGFMELSTSKGKKATSSPQRQTRIQEKNKALKGARARFYIIRRCMVMLLCWKERKDE</sequence>
<feature type="compositionally biased region" description="Polar residues" evidence="8">
    <location>
        <begin position="66"/>
        <end position="82"/>
    </location>
</feature>
<feature type="compositionally biased region" description="Polar residues" evidence="8">
    <location>
        <begin position="37"/>
        <end position="46"/>
    </location>
</feature>
<comment type="caution">
    <text evidence="9">The sequence shown here is derived from an EMBL/GenBank/DDBJ whole genome shotgun (WGS) entry which is preliminary data.</text>
</comment>
<accession>A0A835NA77</accession>
<dbReference type="InterPro" id="IPR012552">
    <property type="entry name" value="DVL"/>
</dbReference>
<name>A0A835NA77_9ROSI</name>
<comment type="similarity">
    <text evidence="7">Belongs to the DVL/RTFL small polypeptides family.</text>
</comment>
<keyword evidence="5" id="KW-1133">Transmembrane helix</keyword>
<keyword evidence="6" id="KW-0472">Membrane</keyword>
<feature type="region of interest" description="Disordered" evidence="8">
    <location>
        <begin position="1"/>
        <end position="83"/>
    </location>
</feature>
<dbReference type="GO" id="GO:0005886">
    <property type="term" value="C:plasma membrane"/>
    <property type="evidence" value="ECO:0007669"/>
    <property type="project" value="UniProtKB-SubCell"/>
</dbReference>
<evidence type="ECO:0000256" key="1">
    <source>
        <dbReference type="ARBA" id="ARBA00004162"/>
    </source>
</evidence>
<evidence type="ECO:0000256" key="5">
    <source>
        <dbReference type="ARBA" id="ARBA00022989"/>
    </source>
</evidence>
<dbReference type="InterPro" id="IPR051525">
    <property type="entry name" value="DVL_RTFL_regulatory"/>
</dbReference>
<dbReference type="GO" id="GO:0008285">
    <property type="term" value="P:negative regulation of cell population proliferation"/>
    <property type="evidence" value="ECO:0007669"/>
    <property type="project" value="InterPro"/>
</dbReference>
<evidence type="ECO:0000256" key="6">
    <source>
        <dbReference type="ARBA" id="ARBA00023136"/>
    </source>
</evidence>
<dbReference type="AlphaFoldDB" id="A0A835NA77"/>
<evidence type="ECO:0000313" key="9">
    <source>
        <dbReference type="EMBL" id="KAF9689201.1"/>
    </source>
</evidence>
<protein>
    <submittedName>
        <fullName evidence="9">Uncharacterized protein</fullName>
    </submittedName>
</protein>
<dbReference type="EMBL" id="JADGMS010000001">
    <property type="protein sequence ID" value="KAF9689201.1"/>
    <property type="molecule type" value="Genomic_DNA"/>
</dbReference>
<evidence type="ECO:0000256" key="4">
    <source>
        <dbReference type="ARBA" id="ARBA00022692"/>
    </source>
</evidence>
<evidence type="ECO:0000256" key="7">
    <source>
        <dbReference type="ARBA" id="ARBA00024340"/>
    </source>
</evidence>
<comment type="subcellular location">
    <subcellularLocation>
        <location evidence="1">Cell membrane</location>
        <topology evidence="1">Single-pass membrane protein</topology>
    </subcellularLocation>
</comment>
<gene>
    <name evidence="9" type="ORF">SADUNF_Sadunf01G0067000</name>
</gene>
<evidence type="ECO:0000256" key="8">
    <source>
        <dbReference type="SAM" id="MobiDB-lite"/>
    </source>
</evidence>
<keyword evidence="10" id="KW-1185">Reference proteome</keyword>
<organism evidence="9 10">
    <name type="scientific">Salix dunnii</name>
    <dbReference type="NCBI Taxonomy" id="1413687"/>
    <lineage>
        <taxon>Eukaryota</taxon>
        <taxon>Viridiplantae</taxon>
        <taxon>Streptophyta</taxon>
        <taxon>Embryophyta</taxon>
        <taxon>Tracheophyta</taxon>
        <taxon>Spermatophyta</taxon>
        <taxon>Magnoliopsida</taxon>
        <taxon>eudicotyledons</taxon>
        <taxon>Gunneridae</taxon>
        <taxon>Pentapetalae</taxon>
        <taxon>rosids</taxon>
        <taxon>fabids</taxon>
        <taxon>Malpighiales</taxon>
        <taxon>Salicaceae</taxon>
        <taxon>Saliceae</taxon>
        <taxon>Salix</taxon>
    </lineage>
</organism>
<keyword evidence="4" id="KW-0812">Transmembrane</keyword>
<evidence type="ECO:0000313" key="10">
    <source>
        <dbReference type="Proteomes" id="UP000657918"/>
    </source>
</evidence>
<dbReference type="Proteomes" id="UP000657918">
    <property type="component" value="Unassembled WGS sequence"/>
</dbReference>
<dbReference type="Pfam" id="PF08137">
    <property type="entry name" value="DVL"/>
    <property type="match status" value="1"/>
</dbReference>
<proteinExistence type="inferred from homology"/>
<reference evidence="9 10" key="1">
    <citation type="submission" date="2020-10" db="EMBL/GenBank/DDBJ databases">
        <title>Plant Genome Project.</title>
        <authorList>
            <person name="Zhang R.-G."/>
        </authorList>
    </citation>
    <scope>NUCLEOTIDE SEQUENCE [LARGE SCALE GENOMIC DNA]</scope>
    <source>
        <strain evidence="9">FAFU-HL-1</strain>
        <tissue evidence="9">Leaf</tissue>
    </source>
</reference>
<dbReference type="GO" id="GO:0048367">
    <property type="term" value="P:shoot system development"/>
    <property type="evidence" value="ECO:0007669"/>
    <property type="project" value="UniProtKB-ARBA"/>
</dbReference>
<evidence type="ECO:0000256" key="3">
    <source>
        <dbReference type="ARBA" id="ARBA00022475"/>
    </source>
</evidence>